<feature type="transmembrane region" description="Helical" evidence="4">
    <location>
        <begin position="203"/>
        <end position="227"/>
    </location>
</feature>
<keyword evidence="1 4" id="KW-0812">Transmembrane</keyword>
<feature type="transmembrane region" description="Helical" evidence="4">
    <location>
        <begin position="132"/>
        <end position="155"/>
    </location>
</feature>
<feature type="transmembrane region" description="Helical" evidence="4">
    <location>
        <begin position="12"/>
        <end position="30"/>
    </location>
</feature>
<sequence>MKINRQSPEFLILLMTIGSAISWAVWLNLLNNFAIEEIDFTGAEMGILQSVREIPGFLAFTVIFVLAFIREQKLAYISLALLGIGIAITGFVETNMNFYLATIIMSTGFHYFETINGSLTLQWIEKDKTAEFLGRVIATRSAASIVSFSFVWLLYEQFHFSYLWLYLLGGGISVMIVLYCWQNFPLFPEKVSQTKKIILRKRYWLYYALQFMSGARRQIFVVFAGFLMVEKFNFSVAEISLLLLANAAINVFFAPKIGRLIQRFGERKSLIFEYVGLAFIFIGYAFVESGYFAVFLYIADHLFFSIAIALKTYFQKIADPADIASSAGVSFTINHIAAVFIPVVFGLIWLYSPSLVFLAGAGMACISLLLAFNMPSEPSSGNEVLLGKFS</sequence>
<organism evidence="5 6">
    <name type="scientific">Candidatus Pseudothioglobus singularis PS1</name>
    <dbReference type="NCBI Taxonomy" id="1125411"/>
    <lineage>
        <taxon>Bacteria</taxon>
        <taxon>Pseudomonadati</taxon>
        <taxon>Pseudomonadota</taxon>
        <taxon>Gammaproteobacteria</taxon>
        <taxon>Candidatus Pseudothioglobaceae</taxon>
        <taxon>Candidatus Pseudothioglobus</taxon>
    </lineage>
</organism>
<dbReference type="STRING" id="1125411.W908_05855"/>
<evidence type="ECO:0000313" key="5">
    <source>
        <dbReference type="EMBL" id="ALE02102.1"/>
    </source>
</evidence>
<dbReference type="EMBL" id="CP006911">
    <property type="protein sequence ID" value="ALE02102.1"/>
    <property type="molecule type" value="Genomic_DNA"/>
</dbReference>
<accession>A0A0M4LH54</accession>
<feature type="transmembrane region" description="Helical" evidence="4">
    <location>
        <begin position="74"/>
        <end position="92"/>
    </location>
</feature>
<dbReference type="PATRIC" id="fig|1125411.7.peg.1154"/>
<keyword evidence="6" id="KW-1185">Reference proteome</keyword>
<feature type="transmembrane region" description="Helical" evidence="4">
    <location>
        <begin position="161"/>
        <end position="182"/>
    </location>
</feature>
<evidence type="ECO:0000256" key="3">
    <source>
        <dbReference type="ARBA" id="ARBA00023136"/>
    </source>
</evidence>
<gene>
    <name evidence="5" type="ORF">W908_05855</name>
</gene>
<dbReference type="InterPro" id="IPR011701">
    <property type="entry name" value="MFS"/>
</dbReference>
<name>A0A0M4LH54_9GAMM</name>
<keyword evidence="2 4" id="KW-1133">Transmembrane helix</keyword>
<feature type="transmembrane region" description="Helical" evidence="4">
    <location>
        <begin position="293"/>
        <end position="314"/>
    </location>
</feature>
<feature type="transmembrane region" description="Helical" evidence="4">
    <location>
        <begin position="50"/>
        <end position="69"/>
    </location>
</feature>
<keyword evidence="3 4" id="KW-0472">Membrane</keyword>
<dbReference type="GO" id="GO:0022857">
    <property type="term" value="F:transmembrane transporter activity"/>
    <property type="evidence" value="ECO:0007669"/>
    <property type="project" value="InterPro"/>
</dbReference>
<feature type="transmembrane region" description="Helical" evidence="4">
    <location>
        <begin position="355"/>
        <end position="372"/>
    </location>
</feature>
<feature type="transmembrane region" description="Helical" evidence="4">
    <location>
        <begin position="239"/>
        <end position="258"/>
    </location>
</feature>
<dbReference type="RefSeq" id="WP_020025884.1">
    <property type="nucleotide sequence ID" value="NZ_CP006911.1"/>
</dbReference>
<dbReference type="KEGG" id="tsn:W908_05855"/>
<evidence type="ECO:0000256" key="4">
    <source>
        <dbReference type="SAM" id="Phobius"/>
    </source>
</evidence>
<dbReference type="InterPro" id="IPR036259">
    <property type="entry name" value="MFS_trans_sf"/>
</dbReference>
<evidence type="ECO:0000256" key="2">
    <source>
        <dbReference type="ARBA" id="ARBA00022989"/>
    </source>
</evidence>
<feature type="transmembrane region" description="Helical" evidence="4">
    <location>
        <begin position="270"/>
        <end position="287"/>
    </location>
</feature>
<proteinExistence type="predicted"/>
<protein>
    <submittedName>
        <fullName evidence="5">Membrane protein</fullName>
    </submittedName>
</protein>
<reference evidence="5 6" key="1">
    <citation type="journal article" date="2015" name="Genome Announc.">
        <title>Genome Sequence of 'Candidatus Thioglobus singularis' Strain PS1, a Mixotroph from the SUP05 Clade of Marine Gammaproteobacteria.</title>
        <authorList>
            <person name="Marshall K.T."/>
            <person name="Morris R.M."/>
        </authorList>
    </citation>
    <scope>NUCLEOTIDE SEQUENCE [LARGE SCALE GENOMIC DNA]</scope>
    <source>
        <strain evidence="5 6">PS1</strain>
    </source>
</reference>
<evidence type="ECO:0000313" key="6">
    <source>
        <dbReference type="Proteomes" id="UP000068905"/>
    </source>
</evidence>
<feature type="transmembrane region" description="Helical" evidence="4">
    <location>
        <begin position="98"/>
        <end position="120"/>
    </location>
</feature>
<feature type="transmembrane region" description="Helical" evidence="4">
    <location>
        <begin position="326"/>
        <end position="349"/>
    </location>
</feature>
<dbReference type="Proteomes" id="UP000068905">
    <property type="component" value="Chromosome"/>
</dbReference>
<dbReference type="OrthoDB" id="9774288at2"/>
<dbReference type="AlphaFoldDB" id="A0A0M4LH54"/>
<evidence type="ECO:0000256" key="1">
    <source>
        <dbReference type="ARBA" id="ARBA00022692"/>
    </source>
</evidence>
<dbReference type="Pfam" id="PF07690">
    <property type="entry name" value="MFS_1"/>
    <property type="match status" value="1"/>
</dbReference>
<dbReference type="Gene3D" id="1.20.1250.20">
    <property type="entry name" value="MFS general substrate transporter like domains"/>
    <property type="match status" value="2"/>
</dbReference>
<dbReference type="SUPFAM" id="SSF103473">
    <property type="entry name" value="MFS general substrate transporter"/>
    <property type="match status" value="1"/>
</dbReference>